<dbReference type="Proteomes" id="UP000814140">
    <property type="component" value="Unassembled WGS sequence"/>
</dbReference>
<protein>
    <submittedName>
        <fullName evidence="1">Uncharacterized protein</fullName>
    </submittedName>
</protein>
<evidence type="ECO:0000313" key="1">
    <source>
        <dbReference type="EMBL" id="KAI0060593.1"/>
    </source>
</evidence>
<comment type="caution">
    <text evidence="1">The sequence shown here is derived from an EMBL/GenBank/DDBJ whole genome shotgun (WGS) entry which is preliminary data.</text>
</comment>
<accession>A0ACB8SXL6</accession>
<gene>
    <name evidence="1" type="ORF">BV25DRAFT_1827778</name>
</gene>
<dbReference type="EMBL" id="MU277218">
    <property type="protein sequence ID" value="KAI0060593.1"/>
    <property type="molecule type" value="Genomic_DNA"/>
</dbReference>
<name>A0ACB8SXL6_9AGAM</name>
<evidence type="ECO:0000313" key="2">
    <source>
        <dbReference type="Proteomes" id="UP000814140"/>
    </source>
</evidence>
<reference evidence="1" key="1">
    <citation type="submission" date="2021-03" db="EMBL/GenBank/DDBJ databases">
        <authorList>
            <consortium name="DOE Joint Genome Institute"/>
            <person name="Ahrendt S."/>
            <person name="Looney B.P."/>
            <person name="Miyauchi S."/>
            <person name="Morin E."/>
            <person name="Drula E."/>
            <person name="Courty P.E."/>
            <person name="Chicoki N."/>
            <person name="Fauchery L."/>
            <person name="Kohler A."/>
            <person name="Kuo A."/>
            <person name="Labutti K."/>
            <person name="Pangilinan J."/>
            <person name="Lipzen A."/>
            <person name="Riley R."/>
            <person name="Andreopoulos W."/>
            <person name="He G."/>
            <person name="Johnson J."/>
            <person name="Barry K.W."/>
            <person name="Grigoriev I.V."/>
            <person name="Nagy L."/>
            <person name="Hibbett D."/>
            <person name="Henrissat B."/>
            <person name="Matheny P.B."/>
            <person name="Labbe J."/>
            <person name="Martin F."/>
        </authorList>
    </citation>
    <scope>NUCLEOTIDE SEQUENCE</scope>
    <source>
        <strain evidence="1">HHB10654</strain>
    </source>
</reference>
<sequence length="266" mass="28313">MDAQRFDIDQRRQASEGNSRMTYSLEDVLSVPPPTPAYNPSMSSLKAPTSPILRAARLALKLIPLSLSSLGPTRTASPASSSSGSSDNLVSRGSLDGVATDDAPRRSWAEQFTADLDLDEDTEGASLPNPFCRPVTPDGPFPLHAPTATVACPRPRVVSAAPVFPSPTASRATSPFLDTPAFFSRSPSPALRATSPSRSSPENPFLDFLSRPTSPFGRPTSPPLNADLRSLPFAQWLPEEDPTKAIGALVVNVSTEVEVFTEDPTI</sequence>
<proteinExistence type="predicted"/>
<keyword evidence="2" id="KW-1185">Reference proteome</keyword>
<organism evidence="1 2">
    <name type="scientific">Artomyces pyxidatus</name>
    <dbReference type="NCBI Taxonomy" id="48021"/>
    <lineage>
        <taxon>Eukaryota</taxon>
        <taxon>Fungi</taxon>
        <taxon>Dikarya</taxon>
        <taxon>Basidiomycota</taxon>
        <taxon>Agaricomycotina</taxon>
        <taxon>Agaricomycetes</taxon>
        <taxon>Russulales</taxon>
        <taxon>Auriscalpiaceae</taxon>
        <taxon>Artomyces</taxon>
    </lineage>
</organism>
<reference evidence="1" key="2">
    <citation type="journal article" date="2022" name="New Phytol.">
        <title>Evolutionary transition to the ectomycorrhizal habit in the genomes of a hyperdiverse lineage of mushroom-forming fungi.</title>
        <authorList>
            <person name="Looney B."/>
            <person name="Miyauchi S."/>
            <person name="Morin E."/>
            <person name="Drula E."/>
            <person name="Courty P.E."/>
            <person name="Kohler A."/>
            <person name="Kuo A."/>
            <person name="LaButti K."/>
            <person name="Pangilinan J."/>
            <person name="Lipzen A."/>
            <person name="Riley R."/>
            <person name="Andreopoulos W."/>
            <person name="He G."/>
            <person name="Johnson J."/>
            <person name="Nolan M."/>
            <person name="Tritt A."/>
            <person name="Barry K.W."/>
            <person name="Grigoriev I.V."/>
            <person name="Nagy L.G."/>
            <person name="Hibbett D."/>
            <person name="Henrissat B."/>
            <person name="Matheny P.B."/>
            <person name="Labbe J."/>
            <person name="Martin F.M."/>
        </authorList>
    </citation>
    <scope>NUCLEOTIDE SEQUENCE</scope>
    <source>
        <strain evidence="1">HHB10654</strain>
    </source>
</reference>